<keyword evidence="2" id="KW-1185">Reference proteome</keyword>
<dbReference type="Gene3D" id="2.160.20.10">
    <property type="entry name" value="Single-stranded right-handed beta-helix, Pectin lyase-like"/>
    <property type="match status" value="1"/>
</dbReference>
<reference evidence="1 2" key="1">
    <citation type="submission" date="2022-10" db="EMBL/GenBank/DDBJ databases">
        <title>Comparative genomic analysis of Cohnella hashimotonis sp. nov., isolated from the International Space Station.</title>
        <authorList>
            <person name="Simpson A."/>
            <person name="Venkateswaran K."/>
        </authorList>
    </citation>
    <scope>NUCLEOTIDE SEQUENCE [LARGE SCALE GENOMIC DNA]</scope>
    <source>
        <strain evidence="1 2">DSM 18997</strain>
    </source>
</reference>
<dbReference type="RefSeq" id="WP_277566727.1">
    <property type="nucleotide sequence ID" value="NZ_JAPDHZ010000003.1"/>
</dbReference>
<dbReference type="AlphaFoldDB" id="A0A9X4KJA4"/>
<gene>
    <name evidence="1" type="ORF">OMP38_20520</name>
</gene>
<dbReference type="EMBL" id="JAPDHZ010000003">
    <property type="protein sequence ID" value="MDG0792986.1"/>
    <property type="molecule type" value="Genomic_DNA"/>
</dbReference>
<dbReference type="PROSITE" id="PS51257">
    <property type="entry name" value="PROKAR_LIPOPROTEIN"/>
    <property type="match status" value="1"/>
</dbReference>
<evidence type="ECO:0000313" key="1">
    <source>
        <dbReference type="EMBL" id="MDG0792986.1"/>
    </source>
</evidence>
<dbReference type="Proteomes" id="UP001153387">
    <property type="component" value="Unassembled WGS sequence"/>
</dbReference>
<organism evidence="1 2">
    <name type="scientific">Cohnella ginsengisoli</name>
    <dbReference type="NCBI Taxonomy" id="425004"/>
    <lineage>
        <taxon>Bacteria</taxon>
        <taxon>Bacillati</taxon>
        <taxon>Bacillota</taxon>
        <taxon>Bacilli</taxon>
        <taxon>Bacillales</taxon>
        <taxon>Paenibacillaceae</taxon>
        <taxon>Cohnella</taxon>
    </lineage>
</organism>
<proteinExistence type="predicted"/>
<dbReference type="SUPFAM" id="SSF51126">
    <property type="entry name" value="Pectin lyase-like"/>
    <property type="match status" value="1"/>
</dbReference>
<name>A0A9X4KJA4_9BACL</name>
<dbReference type="InterPro" id="IPR012334">
    <property type="entry name" value="Pectin_lyas_fold"/>
</dbReference>
<accession>A0A9X4KJA4</accession>
<protein>
    <submittedName>
        <fullName evidence="1">Uncharacterized protein</fullName>
    </submittedName>
</protein>
<dbReference type="InterPro" id="IPR011050">
    <property type="entry name" value="Pectin_lyase_fold/virulence"/>
</dbReference>
<evidence type="ECO:0000313" key="2">
    <source>
        <dbReference type="Proteomes" id="UP001153387"/>
    </source>
</evidence>
<comment type="caution">
    <text evidence="1">The sequence shown here is derived from an EMBL/GenBank/DDBJ whole genome shotgun (WGS) entry which is preliminary data.</text>
</comment>
<sequence length="115" mass="11903">MSGLKNKRSWLSIGLIFTLMLGCTLSIPSLATKAFANNATYYVDSVGGSDSNNGLSDGSAWQSLAKVNATTFQPGDKILFKAGSVWSGQLHPLGSGTSGAPIVIDKYGSGGKAHH</sequence>